<keyword evidence="3" id="KW-1185">Reference proteome</keyword>
<evidence type="ECO:0000313" key="3">
    <source>
        <dbReference type="Proteomes" id="UP000199400"/>
    </source>
</evidence>
<sequence>MTARPAIVIAALLGGCVRGEPASVSPAVVNPTETASAAAPAQDAGAGAEAAGAGAEAAGAGAEAAGAGAEAAGAEQAEAVVTPEVRRGADGGCEPTPKAGDPCRADDGYCVLSWGEPGGYSEALWCRDGRWALEQERNLP</sequence>
<gene>
    <name evidence="2" type="ORF">SAMN02745121_08819</name>
</gene>
<protein>
    <recommendedName>
        <fullName evidence="4">Lipoprotein</fullName>
    </recommendedName>
</protein>
<evidence type="ECO:0000313" key="2">
    <source>
        <dbReference type="EMBL" id="SFF43056.1"/>
    </source>
</evidence>
<reference evidence="3" key="1">
    <citation type="submission" date="2016-10" db="EMBL/GenBank/DDBJ databases">
        <authorList>
            <person name="Varghese N."/>
            <person name="Submissions S."/>
        </authorList>
    </citation>
    <scope>NUCLEOTIDE SEQUENCE [LARGE SCALE GENOMIC DNA]</scope>
    <source>
        <strain evidence="3">ATCC 25963</strain>
    </source>
</reference>
<dbReference type="AlphaFoldDB" id="A0A1I2IQG1"/>
<accession>A0A1I2IQG1</accession>
<dbReference type="Proteomes" id="UP000199400">
    <property type="component" value="Unassembled WGS sequence"/>
</dbReference>
<dbReference type="PROSITE" id="PS51257">
    <property type="entry name" value="PROKAR_LIPOPROTEIN"/>
    <property type="match status" value="1"/>
</dbReference>
<organism evidence="2 3">
    <name type="scientific">Nannocystis exedens</name>
    <dbReference type="NCBI Taxonomy" id="54"/>
    <lineage>
        <taxon>Bacteria</taxon>
        <taxon>Pseudomonadati</taxon>
        <taxon>Myxococcota</taxon>
        <taxon>Polyangia</taxon>
        <taxon>Nannocystales</taxon>
        <taxon>Nannocystaceae</taxon>
        <taxon>Nannocystis</taxon>
    </lineage>
</organism>
<name>A0A1I2IQG1_9BACT</name>
<proteinExistence type="predicted"/>
<dbReference type="OrthoDB" id="9998280at2"/>
<feature type="compositionally biased region" description="Low complexity" evidence="1">
    <location>
        <begin position="35"/>
        <end position="79"/>
    </location>
</feature>
<evidence type="ECO:0008006" key="4">
    <source>
        <dbReference type="Google" id="ProtNLM"/>
    </source>
</evidence>
<dbReference type="RefSeq" id="WP_143141514.1">
    <property type="nucleotide sequence ID" value="NZ_FOMX01000071.1"/>
</dbReference>
<evidence type="ECO:0000256" key="1">
    <source>
        <dbReference type="SAM" id="MobiDB-lite"/>
    </source>
</evidence>
<feature type="region of interest" description="Disordered" evidence="1">
    <location>
        <begin position="34"/>
        <end position="100"/>
    </location>
</feature>
<dbReference type="EMBL" id="FOMX01000071">
    <property type="protein sequence ID" value="SFF43056.1"/>
    <property type="molecule type" value="Genomic_DNA"/>
</dbReference>